<accession>A0ABM6FC77</accession>
<evidence type="ECO:0000313" key="4">
    <source>
        <dbReference type="Proteomes" id="UP000177515"/>
    </source>
</evidence>
<organism evidence="3 4">
    <name type="scientific">Cupriavidus malaysiensis</name>
    <dbReference type="NCBI Taxonomy" id="367825"/>
    <lineage>
        <taxon>Bacteria</taxon>
        <taxon>Pseudomonadati</taxon>
        <taxon>Pseudomonadota</taxon>
        <taxon>Betaproteobacteria</taxon>
        <taxon>Burkholderiales</taxon>
        <taxon>Burkholderiaceae</taxon>
        <taxon>Cupriavidus</taxon>
    </lineage>
</organism>
<dbReference type="Proteomes" id="UP000177515">
    <property type="component" value="Chromosome 2"/>
</dbReference>
<keyword evidence="1 3" id="KW-0808">Transferase</keyword>
<dbReference type="InterPro" id="IPR050483">
    <property type="entry name" value="CoA-transferase_III_domain"/>
</dbReference>
<feature type="region of interest" description="Disordered" evidence="2">
    <location>
        <begin position="1"/>
        <end position="20"/>
    </location>
</feature>
<dbReference type="PANTHER" id="PTHR48207">
    <property type="entry name" value="SUCCINATE--HYDROXYMETHYLGLUTARATE COA-TRANSFERASE"/>
    <property type="match status" value="1"/>
</dbReference>
<dbReference type="InterPro" id="IPR003673">
    <property type="entry name" value="CoA-Trfase_fam_III"/>
</dbReference>
<evidence type="ECO:0000256" key="1">
    <source>
        <dbReference type="ARBA" id="ARBA00022679"/>
    </source>
</evidence>
<feature type="compositionally biased region" description="Low complexity" evidence="2">
    <location>
        <begin position="7"/>
        <end position="20"/>
    </location>
</feature>
<sequence>MQDDNSAAGEAGQAGQAGPRRGALSRFTIIDASRVRAGPTAMRLFADMGARVIKLEIPPGAPGGDDMIGGRDHNRADYENLHRNKESLTLNMKTAAGREILHELVKRADVFIENFRPDVKDRLGIGPDALRAVNPRLVYASISGFGQDGPCARWPGFDSIAQGMGGLMSVTGKPGEGPMRVGIPLADLCAGHFCAMGILTALLEREASGEGQWVQTSLLEAQVAMLDFQAAQWLVDGNVPEQTGNEHPLTVPTGVFATSDGYLNIAAIGQTMWRRLCEALGVPQLVAEPGMGSDPERVKNRERVNAAVEAALRQRTTAEWTERLLAAGVPCGPIHRVDQVFADPQVRHLGIAWPMMHPELGDISLVGQPMRLSRYQREAPPRPAPRQGEHTDGILTELGYSAERIAELRAGFIV</sequence>
<dbReference type="SUPFAM" id="SSF89796">
    <property type="entry name" value="CoA-transferase family III (CaiB/BaiF)"/>
    <property type="match status" value="1"/>
</dbReference>
<dbReference type="RefSeq" id="WP_071020441.1">
    <property type="nucleotide sequence ID" value="NZ_CP017755.1"/>
</dbReference>
<dbReference type="Gene3D" id="3.30.1540.10">
    <property type="entry name" value="formyl-coa transferase, domain 3"/>
    <property type="match status" value="1"/>
</dbReference>
<dbReference type="GO" id="GO:0016740">
    <property type="term" value="F:transferase activity"/>
    <property type="evidence" value="ECO:0007669"/>
    <property type="project" value="UniProtKB-KW"/>
</dbReference>
<evidence type="ECO:0000313" key="3">
    <source>
        <dbReference type="EMBL" id="AOZ09355.1"/>
    </source>
</evidence>
<dbReference type="Gene3D" id="3.40.50.10540">
    <property type="entry name" value="Crotonobetainyl-coa:carnitine coa-transferase, domain 1"/>
    <property type="match status" value="1"/>
</dbReference>
<evidence type="ECO:0000256" key="2">
    <source>
        <dbReference type="SAM" id="MobiDB-lite"/>
    </source>
</evidence>
<dbReference type="InterPro" id="IPR023606">
    <property type="entry name" value="CoA-Trfase_III_dom_1_sf"/>
</dbReference>
<name>A0ABM6FC77_9BURK</name>
<reference evidence="3 4" key="1">
    <citation type="submission" date="2016-10" db="EMBL/GenBank/DDBJ databases">
        <title>Complete genome sequences of three Cupriavidus strains isolated from various Malaysian environments.</title>
        <authorList>
            <person name="Abdullah A.A.-A."/>
            <person name="Shafie N.A.H."/>
            <person name="Lau N.S."/>
        </authorList>
    </citation>
    <scope>NUCLEOTIDE SEQUENCE [LARGE SCALE GENOMIC DNA]</scope>
    <source>
        <strain evidence="3 4">USMAA1020</strain>
    </source>
</reference>
<dbReference type="PANTHER" id="PTHR48207:SF3">
    <property type="entry name" value="SUCCINATE--HYDROXYMETHYLGLUTARATE COA-TRANSFERASE"/>
    <property type="match status" value="1"/>
</dbReference>
<proteinExistence type="predicted"/>
<protein>
    <submittedName>
        <fullName evidence="3">Formyl-CoA transferase</fullName>
    </submittedName>
</protein>
<gene>
    <name evidence="3" type="ORF">BKK80_26590</name>
</gene>
<dbReference type="InterPro" id="IPR044855">
    <property type="entry name" value="CoA-Trfase_III_dom3_sf"/>
</dbReference>
<dbReference type="Pfam" id="PF02515">
    <property type="entry name" value="CoA_transf_3"/>
    <property type="match status" value="1"/>
</dbReference>
<keyword evidence="4" id="KW-1185">Reference proteome</keyword>
<dbReference type="EMBL" id="CP017755">
    <property type="protein sequence ID" value="AOZ09355.1"/>
    <property type="molecule type" value="Genomic_DNA"/>
</dbReference>